<gene>
    <name evidence="1" type="ordered locus">HDEF_1206</name>
</gene>
<evidence type="ECO:0000313" key="1">
    <source>
        <dbReference type="EMBL" id="ACQ67865.1"/>
    </source>
</evidence>
<reference evidence="1 2" key="1">
    <citation type="journal article" date="2009" name="Proc. Natl. Acad. Sci. U.S.A.">
        <title>Hamiltonella defensa, genome evolution of protective bacterial endosymbiont from pathogenic ancestors.</title>
        <authorList>
            <person name="Degnan P.H."/>
            <person name="Yu Y."/>
            <person name="Sisneros N."/>
            <person name="Wing R.A."/>
            <person name="Moran N.A."/>
        </authorList>
    </citation>
    <scope>NUCLEOTIDE SEQUENCE [LARGE SCALE GENOMIC DNA]</scope>
    <source>
        <strain evidence="2">5AT</strain>
    </source>
</reference>
<accession>C4K5M2</accession>
<dbReference type="STRING" id="572265.HDEF_1206"/>
<dbReference type="HOGENOM" id="CLU_3396868_0_0_6"/>
<organism evidence="1 2">
    <name type="scientific">Hamiltonella defensa subsp. Acyrthosiphon pisum (strain 5AT)</name>
    <dbReference type="NCBI Taxonomy" id="572265"/>
    <lineage>
        <taxon>Bacteria</taxon>
        <taxon>Pseudomonadati</taxon>
        <taxon>Pseudomonadota</taxon>
        <taxon>Gammaproteobacteria</taxon>
        <taxon>Enterobacterales</taxon>
        <taxon>Enterobacteriaceae</taxon>
        <taxon>aphid secondary symbionts</taxon>
        <taxon>Candidatus Williamhamiltonella</taxon>
    </lineage>
</organism>
<dbReference type="AlphaFoldDB" id="C4K5M2"/>
<keyword evidence="2" id="KW-1185">Reference proteome</keyword>
<dbReference type="EMBL" id="CP001277">
    <property type="protein sequence ID" value="ACQ67865.1"/>
    <property type="molecule type" value="Genomic_DNA"/>
</dbReference>
<proteinExistence type="predicted"/>
<evidence type="ECO:0000313" key="2">
    <source>
        <dbReference type="Proteomes" id="UP000002334"/>
    </source>
</evidence>
<sequence>MFNDGISKNLERLPLILINEIDIHPYVLFKF</sequence>
<name>C4K5M2_HAMD5</name>
<dbReference type="KEGG" id="hde:HDEF_1206"/>
<protein>
    <submittedName>
        <fullName evidence="1">Uncharacterized protein</fullName>
    </submittedName>
</protein>
<dbReference type="Proteomes" id="UP000002334">
    <property type="component" value="Chromosome"/>
</dbReference>